<feature type="domain" description="Amidohydrolase-related" evidence="1">
    <location>
        <begin position="14"/>
        <end position="302"/>
    </location>
</feature>
<dbReference type="OrthoDB" id="2135488at2759"/>
<evidence type="ECO:0000313" key="2">
    <source>
        <dbReference type="EMBL" id="RKU39917.1"/>
    </source>
</evidence>
<dbReference type="Gene3D" id="3.20.20.140">
    <property type="entry name" value="Metal-dependent hydrolases"/>
    <property type="match status" value="1"/>
</dbReference>
<dbReference type="EMBL" id="QVQW01000132">
    <property type="protein sequence ID" value="RKU39917.1"/>
    <property type="molecule type" value="Genomic_DNA"/>
</dbReference>
<dbReference type="PANTHER" id="PTHR35563:SF2">
    <property type="entry name" value="BARREL METAL-DEPENDENT HYDROLASE, PUTATIVE (AFU_ORTHOLOGUE AFUA_1G16240)-RELATED"/>
    <property type="match status" value="1"/>
</dbReference>
<dbReference type="InterPro" id="IPR006680">
    <property type="entry name" value="Amidohydro-rel"/>
</dbReference>
<evidence type="ECO:0000259" key="1">
    <source>
        <dbReference type="Pfam" id="PF04909"/>
    </source>
</evidence>
<dbReference type="InterPro" id="IPR052358">
    <property type="entry name" value="Aro_Compnd_Degr_Hydrolases"/>
</dbReference>
<keyword evidence="3" id="KW-1185">Reference proteome</keyword>
<protein>
    <recommendedName>
        <fullName evidence="1">Amidohydrolase-related domain-containing protein</fullName>
    </recommendedName>
</protein>
<dbReference type="PANTHER" id="PTHR35563">
    <property type="entry name" value="BARREL METAL-DEPENDENT HYDROLASE, PUTATIVE (AFU_ORTHOLOGUE AFUA_1G16240)-RELATED"/>
    <property type="match status" value="1"/>
</dbReference>
<dbReference type="InterPro" id="IPR032466">
    <property type="entry name" value="Metal_Hydrolase"/>
</dbReference>
<reference evidence="2 3" key="1">
    <citation type="submission" date="2018-08" db="EMBL/GenBank/DDBJ databases">
        <title>Draft genome of the lignicolous fungus Coniochaeta pulveracea.</title>
        <authorList>
            <person name="Borstlap C.J."/>
            <person name="De Witt R.N."/>
            <person name="Botha A."/>
            <person name="Volschenk H."/>
        </authorList>
    </citation>
    <scope>NUCLEOTIDE SEQUENCE [LARGE SCALE GENOMIC DNA]</scope>
    <source>
        <strain evidence="2 3">CAB683</strain>
    </source>
</reference>
<gene>
    <name evidence="2" type="ORF">DL546_000454</name>
</gene>
<dbReference type="Proteomes" id="UP000275385">
    <property type="component" value="Unassembled WGS sequence"/>
</dbReference>
<comment type="caution">
    <text evidence="2">The sequence shown here is derived from an EMBL/GenBank/DDBJ whole genome shotgun (WGS) entry which is preliminary data.</text>
</comment>
<dbReference type="GO" id="GO:0016787">
    <property type="term" value="F:hydrolase activity"/>
    <property type="evidence" value="ECO:0007669"/>
    <property type="project" value="InterPro"/>
</dbReference>
<dbReference type="AlphaFoldDB" id="A0A420XWA0"/>
<evidence type="ECO:0000313" key="3">
    <source>
        <dbReference type="Proteomes" id="UP000275385"/>
    </source>
</evidence>
<name>A0A420XWA0_9PEZI</name>
<dbReference type="SUPFAM" id="SSF51556">
    <property type="entry name" value="Metallo-dependent hydrolases"/>
    <property type="match status" value="1"/>
</dbReference>
<accession>A0A420XWA0</accession>
<proteinExistence type="predicted"/>
<organism evidence="2 3">
    <name type="scientific">Coniochaeta pulveracea</name>
    <dbReference type="NCBI Taxonomy" id="177199"/>
    <lineage>
        <taxon>Eukaryota</taxon>
        <taxon>Fungi</taxon>
        <taxon>Dikarya</taxon>
        <taxon>Ascomycota</taxon>
        <taxon>Pezizomycotina</taxon>
        <taxon>Sordariomycetes</taxon>
        <taxon>Sordariomycetidae</taxon>
        <taxon>Coniochaetales</taxon>
        <taxon>Coniochaetaceae</taxon>
        <taxon>Coniochaeta</taxon>
    </lineage>
</organism>
<sequence length="303" mass="33587">MTSDSDSIIPADAWDTHIHVFDPEAFPYAAPRSYTPKPALLKDYPVSITGCRNIVIVQATVQGKSPDSLLADLANKTLGSSIQLRGLCTIDVTSISDGELDRLHAAGVRGVRMHEISWGHGSQMPPSAIAEKIRAAAAKVARLGWVMDVFSDIRSWGAMADMLRGLPQGVKLIADHCGGTYPGEEKLEEFEKFIALVRDGLLYVKLSGFDRLYPGHEGGMDVMEPIVKAIVAAGPDRVIYGSDWPHTQLGISRKGKTDEQRLTEIEDFRNVDDNSQIRKLREWITDDETWRRLWCGTPRKLFS</sequence>
<dbReference type="Pfam" id="PF04909">
    <property type="entry name" value="Amidohydro_2"/>
    <property type="match status" value="1"/>
</dbReference>